<comment type="subunit">
    <text evidence="2">Component of the NuA4 histone acetyltransferase complex.</text>
</comment>
<sequence length="155" mass="16911">KSKSTPAQSSARGKGKRKASPAAAESPAPTSTGRARGKKAKLNGESASETPEIASKKGKLAETWEPPKGLWEDEIMAIDTVEESTKQVKTTGKEERELVAYVMWNNGRRTVHPLNVIHKKCPQKMLHYYEQHLVFKSSSPKPLPASTGGMKAEAE</sequence>
<dbReference type="EMBL" id="JAVRRA010010667">
    <property type="protein sequence ID" value="KAK5241393.1"/>
    <property type="molecule type" value="Genomic_DNA"/>
</dbReference>
<reference evidence="6 7" key="1">
    <citation type="submission" date="2023-08" db="EMBL/GenBank/DDBJ databases">
        <title>Black Yeasts Isolated from many extreme environments.</title>
        <authorList>
            <person name="Coleine C."/>
            <person name="Stajich J.E."/>
            <person name="Selbmann L."/>
        </authorList>
    </citation>
    <scope>NUCLEOTIDE SEQUENCE [LARGE SCALE GENOMIC DNA]</scope>
    <source>
        <strain evidence="6 7">CCFEE 536</strain>
    </source>
</reference>
<dbReference type="Gene3D" id="2.40.50.40">
    <property type="match status" value="1"/>
</dbReference>
<proteinExistence type="predicted"/>
<dbReference type="SMART" id="SM00300">
    <property type="entry name" value="ChSh"/>
    <property type="match status" value="1"/>
</dbReference>
<dbReference type="Pfam" id="PF01393">
    <property type="entry name" value="Chromo_shadow"/>
    <property type="match status" value="1"/>
</dbReference>
<feature type="domain" description="Chromo shadow" evidence="5">
    <location>
        <begin position="63"/>
        <end position="138"/>
    </location>
</feature>
<evidence type="ECO:0000313" key="7">
    <source>
        <dbReference type="Proteomes" id="UP001357485"/>
    </source>
</evidence>
<feature type="non-terminal residue" evidence="6">
    <location>
        <position position="155"/>
    </location>
</feature>
<feature type="non-terminal residue" evidence="6">
    <location>
        <position position="1"/>
    </location>
</feature>
<evidence type="ECO:0000256" key="4">
    <source>
        <dbReference type="SAM" id="MobiDB-lite"/>
    </source>
</evidence>
<dbReference type="InterPro" id="IPR008251">
    <property type="entry name" value="Chromo_shadow_dom"/>
</dbReference>
<evidence type="ECO:0000259" key="5">
    <source>
        <dbReference type="SMART" id="SM00300"/>
    </source>
</evidence>
<organism evidence="6 7">
    <name type="scientific">Cryomyces antarcticus</name>
    <dbReference type="NCBI Taxonomy" id="329879"/>
    <lineage>
        <taxon>Eukaryota</taxon>
        <taxon>Fungi</taxon>
        <taxon>Dikarya</taxon>
        <taxon>Ascomycota</taxon>
        <taxon>Pezizomycotina</taxon>
        <taxon>Dothideomycetes</taxon>
        <taxon>Dothideomycetes incertae sedis</taxon>
        <taxon>Cryomyces</taxon>
    </lineage>
</organism>
<dbReference type="SUPFAM" id="SSF54160">
    <property type="entry name" value="Chromo domain-like"/>
    <property type="match status" value="1"/>
</dbReference>
<feature type="compositionally biased region" description="Polar residues" evidence="4">
    <location>
        <begin position="1"/>
        <end position="11"/>
    </location>
</feature>
<evidence type="ECO:0000256" key="1">
    <source>
        <dbReference type="ARBA" id="ARBA00004123"/>
    </source>
</evidence>
<keyword evidence="7" id="KW-1185">Reference proteome</keyword>
<keyword evidence="3" id="KW-0539">Nucleus</keyword>
<evidence type="ECO:0000256" key="3">
    <source>
        <dbReference type="ARBA" id="ARBA00023242"/>
    </source>
</evidence>
<feature type="compositionally biased region" description="Low complexity" evidence="4">
    <location>
        <begin position="20"/>
        <end position="32"/>
    </location>
</feature>
<feature type="region of interest" description="Disordered" evidence="4">
    <location>
        <begin position="1"/>
        <end position="68"/>
    </location>
</feature>
<accession>A0ABR0LV08</accession>
<protein>
    <recommendedName>
        <fullName evidence="5">Chromo shadow domain-containing protein</fullName>
    </recommendedName>
</protein>
<evidence type="ECO:0000256" key="2">
    <source>
        <dbReference type="ARBA" id="ARBA00011353"/>
    </source>
</evidence>
<dbReference type="Proteomes" id="UP001357485">
    <property type="component" value="Unassembled WGS sequence"/>
</dbReference>
<evidence type="ECO:0000313" key="6">
    <source>
        <dbReference type="EMBL" id="KAK5241393.1"/>
    </source>
</evidence>
<comment type="subcellular location">
    <subcellularLocation>
        <location evidence="1">Nucleus</location>
    </subcellularLocation>
</comment>
<comment type="caution">
    <text evidence="6">The sequence shown here is derived from an EMBL/GenBank/DDBJ whole genome shotgun (WGS) entry which is preliminary data.</text>
</comment>
<gene>
    <name evidence="6" type="ORF">LTR16_009430</name>
</gene>
<name>A0ABR0LV08_9PEZI</name>
<dbReference type="InterPro" id="IPR016197">
    <property type="entry name" value="Chromo-like_dom_sf"/>
</dbReference>